<dbReference type="Proteomes" id="UP000260529">
    <property type="component" value="Segment"/>
</dbReference>
<keyword evidence="3" id="KW-1185">Reference proteome</keyword>
<dbReference type="Gene3D" id="1.10.287.1490">
    <property type="match status" value="1"/>
</dbReference>
<gene>
    <name evidence="2" type="ORF">PAVTOK_22</name>
</gene>
<evidence type="ECO:0000256" key="1">
    <source>
        <dbReference type="SAM" id="Coils"/>
    </source>
</evidence>
<organism evidence="2 3">
    <name type="scientific">Erwinia phage Pavtok</name>
    <dbReference type="NCBI Taxonomy" id="2267655"/>
    <lineage>
        <taxon>Viruses</taxon>
        <taxon>Duplodnaviria</taxon>
        <taxon>Heunggongvirae</taxon>
        <taxon>Uroviricota</taxon>
        <taxon>Caudoviricetes</taxon>
        <taxon>Pavtokvirus</taxon>
        <taxon>Pavtokvirus pavtok</taxon>
    </lineage>
</organism>
<proteinExistence type="predicted"/>
<dbReference type="EMBL" id="MH426726">
    <property type="protein sequence ID" value="AXF51450.1"/>
    <property type="molecule type" value="Genomic_DNA"/>
</dbReference>
<dbReference type="SUPFAM" id="SSF57997">
    <property type="entry name" value="Tropomyosin"/>
    <property type="match status" value="1"/>
</dbReference>
<evidence type="ECO:0000313" key="2">
    <source>
        <dbReference type="EMBL" id="AXF51450.1"/>
    </source>
</evidence>
<feature type="coiled-coil region" evidence="1">
    <location>
        <begin position="100"/>
        <end position="134"/>
    </location>
</feature>
<evidence type="ECO:0000313" key="3">
    <source>
        <dbReference type="Proteomes" id="UP000260529"/>
    </source>
</evidence>
<keyword evidence="1" id="KW-0175">Coiled coil</keyword>
<accession>A0A345BLX9</accession>
<protein>
    <submittedName>
        <fullName evidence="2">Uncharacterized protein</fullName>
    </submittedName>
</protein>
<reference evidence="3" key="1">
    <citation type="submission" date="2018-06" db="EMBL/GenBank/DDBJ databases">
        <authorList>
            <person name="Sharma R."/>
            <person name="Hughes J."/>
            <person name="Breakwell D.P."/>
            <person name="Hope S."/>
            <person name="Grose J.H."/>
        </authorList>
    </citation>
    <scope>NUCLEOTIDE SEQUENCE [LARGE SCALE GENOMIC DNA]</scope>
</reference>
<name>A0A345BLX9_9CAUD</name>
<sequence length="186" mass="19182">MASGVSISEFQRLKETVEVLAGMRGDKRMAALRMGTVADLQELIAGLKLSAGSLSTSLTHISDAVAAAEGTLVGTQQNISDLQGRVGQIDGSIDALARQVSGVSTTLTNLNRELDQAEQRIAAVSQQASDTASQLQQVRLSAGGVNIPAQQSGDVGGTPTASDFNHLVADVRAVLAALTQLKTAVD</sequence>